<proteinExistence type="inferred from homology"/>
<dbReference type="GO" id="GO:0005634">
    <property type="term" value="C:nucleus"/>
    <property type="evidence" value="ECO:0007669"/>
    <property type="project" value="UniProtKB-SubCell"/>
</dbReference>
<gene>
    <name evidence="26" type="ORF">AAG570_002459</name>
</gene>
<dbReference type="GO" id="GO:0140290">
    <property type="term" value="P:peptidyl-serine ADP-deribosylation"/>
    <property type="evidence" value="ECO:0007669"/>
    <property type="project" value="UniProtKB-ARBA"/>
</dbReference>
<evidence type="ECO:0000256" key="14">
    <source>
        <dbReference type="ARBA" id="ARBA00023128"/>
    </source>
</evidence>
<evidence type="ECO:0000256" key="19">
    <source>
        <dbReference type="ARBA" id="ARBA00042471"/>
    </source>
</evidence>
<evidence type="ECO:0000256" key="13">
    <source>
        <dbReference type="ARBA" id="ARBA00022842"/>
    </source>
</evidence>
<evidence type="ECO:0000313" key="27">
    <source>
        <dbReference type="Proteomes" id="UP001558652"/>
    </source>
</evidence>
<keyword evidence="10 25" id="KW-0479">Metal-binding</keyword>
<keyword evidence="13 25" id="KW-0460">Magnesium</keyword>
<comment type="catalytic activity">
    <reaction evidence="24">
        <text>alpha-NAD(+) + H2O = ADP-D-ribose + nicotinamide + H(+)</text>
        <dbReference type="Rhea" id="RHEA:68792"/>
        <dbReference type="ChEBI" id="CHEBI:15377"/>
        <dbReference type="ChEBI" id="CHEBI:15378"/>
        <dbReference type="ChEBI" id="CHEBI:17154"/>
        <dbReference type="ChEBI" id="CHEBI:57967"/>
        <dbReference type="ChEBI" id="CHEBI:77017"/>
    </reaction>
</comment>
<evidence type="ECO:0000256" key="2">
    <source>
        <dbReference type="ARBA" id="ARBA00004286"/>
    </source>
</evidence>
<reference evidence="26 27" key="1">
    <citation type="submission" date="2024-07" db="EMBL/GenBank/DDBJ databases">
        <title>Chromosome-level genome assembly of the water stick insect Ranatra chinensis (Heteroptera: Nepidae).</title>
        <authorList>
            <person name="Liu X."/>
        </authorList>
    </citation>
    <scope>NUCLEOTIDE SEQUENCE [LARGE SCALE GENOMIC DNA]</scope>
    <source>
        <strain evidence="26">Cailab_2021Rc</strain>
        <tissue evidence="26">Muscle</tissue>
    </source>
</reference>
<evidence type="ECO:0000256" key="11">
    <source>
        <dbReference type="ARBA" id="ARBA00022763"/>
    </source>
</evidence>
<keyword evidence="14" id="KW-0496">Mitochondrion</keyword>
<protein>
    <recommendedName>
        <fullName evidence="17">ADP-ribosylhydrolase ARH3</fullName>
        <ecNumber evidence="7">3.2.1.143</ecNumber>
    </recommendedName>
    <alternativeName>
        <fullName evidence="18">ADP-ribose glycohydrolase ARH3</fullName>
    </alternativeName>
    <alternativeName>
        <fullName evidence="19">ADP-ribosylhydrolase 3</fullName>
    </alternativeName>
    <alternativeName>
        <fullName evidence="22">O-acetyl-ADP-ribose deacetylase ARH3</fullName>
    </alternativeName>
    <alternativeName>
        <fullName evidence="23">Poly(ADP-ribose) glycohydrolase ARH3</fullName>
    </alternativeName>
    <alternativeName>
        <fullName evidence="21">[Protein ADP-ribosylarginine] hydrolase-like protein 2</fullName>
    </alternativeName>
    <alternativeName>
        <fullName evidence="20">[Protein ADP-ribosylserine] hydrolase</fullName>
    </alternativeName>
</protein>
<dbReference type="GO" id="GO:0004649">
    <property type="term" value="F:poly(ADP-ribose) glycohydrolase activity"/>
    <property type="evidence" value="ECO:0007669"/>
    <property type="project" value="UniProtKB-EC"/>
</dbReference>
<evidence type="ECO:0000256" key="17">
    <source>
        <dbReference type="ARBA" id="ARBA00041057"/>
    </source>
</evidence>
<keyword evidence="11" id="KW-0227">DNA damage</keyword>
<feature type="binding site" evidence="25">
    <location>
        <position position="303"/>
    </location>
    <ligand>
        <name>Mg(2+)</name>
        <dbReference type="ChEBI" id="CHEBI:18420"/>
        <label>1</label>
    </ligand>
</feature>
<evidence type="ECO:0000256" key="22">
    <source>
        <dbReference type="ARBA" id="ARBA00043187"/>
    </source>
</evidence>
<comment type="cofactor">
    <cofactor evidence="25">
        <name>Mg(2+)</name>
        <dbReference type="ChEBI" id="CHEBI:18420"/>
    </cofactor>
    <text evidence="25">Binds 2 magnesium ions per subunit.</text>
</comment>
<evidence type="ECO:0000256" key="20">
    <source>
        <dbReference type="ARBA" id="ARBA00042722"/>
    </source>
</evidence>
<dbReference type="SUPFAM" id="SSF101478">
    <property type="entry name" value="ADP-ribosylglycohydrolase"/>
    <property type="match status" value="1"/>
</dbReference>
<keyword evidence="9" id="KW-0963">Cytoplasm</keyword>
<dbReference type="PANTHER" id="PTHR16222">
    <property type="entry name" value="ADP-RIBOSYLGLYCOHYDROLASE"/>
    <property type="match status" value="1"/>
</dbReference>
<evidence type="ECO:0000313" key="26">
    <source>
        <dbReference type="EMBL" id="KAL1123374.1"/>
    </source>
</evidence>
<comment type="subunit">
    <text evidence="6">Monomer.</text>
</comment>
<dbReference type="InterPro" id="IPR036705">
    <property type="entry name" value="Ribosyl_crysJ1_sf"/>
</dbReference>
<organism evidence="26 27">
    <name type="scientific">Ranatra chinensis</name>
    <dbReference type="NCBI Taxonomy" id="642074"/>
    <lineage>
        <taxon>Eukaryota</taxon>
        <taxon>Metazoa</taxon>
        <taxon>Ecdysozoa</taxon>
        <taxon>Arthropoda</taxon>
        <taxon>Hexapoda</taxon>
        <taxon>Insecta</taxon>
        <taxon>Pterygota</taxon>
        <taxon>Neoptera</taxon>
        <taxon>Paraneoptera</taxon>
        <taxon>Hemiptera</taxon>
        <taxon>Heteroptera</taxon>
        <taxon>Panheteroptera</taxon>
        <taxon>Nepomorpha</taxon>
        <taxon>Nepidae</taxon>
        <taxon>Ranatrinae</taxon>
        <taxon>Ranatra</taxon>
    </lineage>
</organism>
<dbReference type="GO" id="GO:0046872">
    <property type="term" value="F:metal ion binding"/>
    <property type="evidence" value="ECO:0007669"/>
    <property type="project" value="UniProtKB-KW"/>
</dbReference>
<dbReference type="PANTHER" id="PTHR16222:SF24">
    <property type="entry name" value="ADP-RIBOSYLHYDROLASE ARH3"/>
    <property type="match status" value="1"/>
</dbReference>
<feature type="binding site" evidence="25">
    <location>
        <position position="64"/>
    </location>
    <ligand>
        <name>Mg(2+)</name>
        <dbReference type="ChEBI" id="CHEBI:18420"/>
        <label>1</label>
    </ligand>
</feature>
<dbReference type="EC" id="3.2.1.143" evidence="7"/>
<evidence type="ECO:0000256" key="16">
    <source>
        <dbReference type="ARBA" id="ARBA00023242"/>
    </source>
</evidence>
<evidence type="ECO:0000256" key="6">
    <source>
        <dbReference type="ARBA" id="ARBA00011245"/>
    </source>
</evidence>
<keyword evidence="16" id="KW-0539">Nucleus</keyword>
<dbReference type="GO" id="GO:0005759">
    <property type="term" value="C:mitochondrial matrix"/>
    <property type="evidence" value="ECO:0007669"/>
    <property type="project" value="UniProtKB-SubCell"/>
</dbReference>
<keyword evidence="8" id="KW-0158">Chromosome</keyword>
<dbReference type="FunFam" id="1.10.4080.10:FF:000001">
    <property type="entry name" value="ADP-ribose glycohydrolase ARH3"/>
    <property type="match status" value="1"/>
</dbReference>
<evidence type="ECO:0000256" key="8">
    <source>
        <dbReference type="ARBA" id="ARBA00022454"/>
    </source>
</evidence>
<dbReference type="GO" id="GO:0006281">
    <property type="term" value="P:DNA repair"/>
    <property type="evidence" value="ECO:0007669"/>
    <property type="project" value="UniProtKB-KW"/>
</dbReference>
<dbReference type="Gene3D" id="1.10.4080.10">
    <property type="entry name" value="ADP-ribosylation/Crystallin J1"/>
    <property type="match status" value="1"/>
</dbReference>
<name>A0ABD0YW14_9HEMI</name>
<evidence type="ECO:0000256" key="4">
    <source>
        <dbReference type="ARBA" id="ARBA00004496"/>
    </source>
</evidence>
<evidence type="ECO:0000256" key="24">
    <source>
        <dbReference type="ARBA" id="ARBA00049015"/>
    </source>
</evidence>
<sequence length="351" mass="38706">MMSASMEGAVIASKFRGALIGALLGDCLGAPFEGDERVSKSVLQKYFDKLEGPHFKAPFKQYTDDTAMTKCVAESLIHSGGFNEEDMAKRFVEEYYRNPKRGYGANVVSIFGKLRSTDLKDVWQPAREQFSGRGSYGNGGAMRVSPIALYCHKNYQQMIDFCGKTTALTHTNTLGINGALLQCIAVHQSLEQSPNDPIDEKKFSFDLISKMSKIEEKSSPEVESKTPYIDQLKLVQKLLEKNKGSTLDDDEEVVESLGNTIAALYSVPTAVYCFLRAQSTIKDMEVDNPFRRTLQYSISLGGDTDTIASMAGAISGAYHGYGMINANVQRHCEGVEKMLDIANELMLVSET</sequence>
<evidence type="ECO:0000256" key="9">
    <source>
        <dbReference type="ARBA" id="ARBA00022490"/>
    </source>
</evidence>
<comment type="caution">
    <text evidence="26">The sequence shown here is derived from an EMBL/GenBank/DDBJ whole genome shotgun (WGS) entry which is preliminary data.</text>
</comment>
<dbReference type="Proteomes" id="UP001558652">
    <property type="component" value="Unassembled WGS sequence"/>
</dbReference>
<dbReference type="InterPro" id="IPR005502">
    <property type="entry name" value="Ribosyl_crysJ1"/>
</dbReference>
<evidence type="ECO:0000256" key="21">
    <source>
        <dbReference type="ARBA" id="ARBA00042850"/>
    </source>
</evidence>
<feature type="binding site" evidence="25">
    <location>
        <position position="305"/>
    </location>
    <ligand>
        <name>Mg(2+)</name>
        <dbReference type="ChEBI" id="CHEBI:18420"/>
        <label>2</label>
    </ligand>
</feature>
<evidence type="ECO:0000256" key="23">
    <source>
        <dbReference type="ARBA" id="ARBA00043193"/>
    </source>
</evidence>
<keyword evidence="12" id="KW-0378">Hydrolase</keyword>
<keyword evidence="15" id="KW-0234">DNA repair</keyword>
<evidence type="ECO:0000256" key="5">
    <source>
        <dbReference type="ARBA" id="ARBA00010702"/>
    </source>
</evidence>
<comment type="similarity">
    <text evidence="5">Belongs to the ADP-ribosylglycohydrolase family.</text>
</comment>
<evidence type="ECO:0000256" key="10">
    <source>
        <dbReference type="ARBA" id="ARBA00022723"/>
    </source>
</evidence>
<evidence type="ECO:0000256" key="15">
    <source>
        <dbReference type="ARBA" id="ARBA00023204"/>
    </source>
</evidence>
<evidence type="ECO:0000256" key="18">
    <source>
        <dbReference type="ARBA" id="ARBA00042398"/>
    </source>
</evidence>
<feature type="binding site" evidence="25">
    <location>
        <position position="306"/>
    </location>
    <ligand>
        <name>Mg(2+)</name>
        <dbReference type="ChEBI" id="CHEBI:18420"/>
        <label>1</label>
    </ligand>
</feature>
<dbReference type="Pfam" id="PF03747">
    <property type="entry name" value="ADP_ribosyl_GH"/>
    <property type="match status" value="1"/>
</dbReference>
<accession>A0ABD0YW14</accession>
<comment type="subcellular location">
    <subcellularLocation>
        <location evidence="2">Chromosome</location>
    </subcellularLocation>
    <subcellularLocation>
        <location evidence="4">Cytoplasm</location>
    </subcellularLocation>
    <subcellularLocation>
        <location evidence="3">Mitochondrion matrix</location>
    </subcellularLocation>
    <subcellularLocation>
        <location evidence="1">Nucleus</location>
    </subcellularLocation>
</comment>
<evidence type="ECO:0000256" key="25">
    <source>
        <dbReference type="PIRSR" id="PIRSR605502-1"/>
    </source>
</evidence>
<feature type="binding site" evidence="25">
    <location>
        <position position="63"/>
    </location>
    <ligand>
        <name>Mg(2+)</name>
        <dbReference type="ChEBI" id="CHEBI:18420"/>
        <label>1</label>
    </ligand>
</feature>
<evidence type="ECO:0000256" key="3">
    <source>
        <dbReference type="ARBA" id="ARBA00004305"/>
    </source>
</evidence>
<evidence type="ECO:0000256" key="7">
    <source>
        <dbReference type="ARBA" id="ARBA00012255"/>
    </source>
</evidence>
<dbReference type="EMBL" id="JBFDAA010000012">
    <property type="protein sequence ID" value="KAL1123374.1"/>
    <property type="molecule type" value="Genomic_DNA"/>
</dbReference>
<dbReference type="GO" id="GO:0005694">
    <property type="term" value="C:chromosome"/>
    <property type="evidence" value="ECO:0007669"/>
    <property type="project" value="UniProtKB-SubCell"/>
</dbReference>
<feature type="binding site" evidence="25">
    <location>
        <position position="65"/>
    </location>
    <ligand>
        <name>Mg(2+)</name>
        <dbReference type="ChEBI" id="CHEBI:18420"/>
        <label>1</label>
    </ligand>
</feature>
<dbReference type="AlphaFoldDB" id="A0ABD0YW14"/>
<evidence type="ECO:0000256" key="12">
    <source>
        <dbReference type="ARBA" id="ARBA00022801"/>
    </source>
</evidence>
<keyword evidence="27" id="KW-1185">Reference proteome</keyword>
<dbReference type="InterPro" id="IPR050792">
    <property type="entry name" value="ADP-ribosylglycohydrolase"/>
</dbReference>
<evidence type="ECO:0000256" key="1">
    <source>
        <dbReference type="ARBA" id="ARBA00004123"/>
    </source>
</evidence>